<organism evidence="1 2">
    <name type="scientific">Paraburkholderia dioscoreae</name>
    <dbReference type="NCBI Taxonomy" id="2604047"/>
    <lineage>
        <taxon>Bacteria</taxon>
        <taxon>Pseudomonadati</taxon>
        <taxon>Pseudomonadota</taxon>
        <taxon>Betaproteobacteria</taxon>
        <taxon>Burkholderiales</taxon>
        <taxon>Burkholderiaceae</taxon>
        <taxon>Paraburkholderia</taxon>
    </lineage>
</organism>
<dbReference type="AlphaFoldDB" id="A0A5Q4ZJ21"/>
<dbReference type="Proteomes" id="UP000325811">
    <property type="component" value="Chromosome II"/>
</dbReference>
<evidence type="ECO:0000313" key="1">
    <source>
        <dbReference type="EMBL" id="VVD32021.1"/>
    </source>
</evidence>
<sequence length="162" mass="17301">MRMCDVSYHFRVGKMKNSVFRTLGVFVWLAGMISPVPGHAHAIDPQLDCKSSAHGFITSLLDDQSIDPTPMRIEANSVNAFRPVHGGDLTAFGFHVYAVFGYAQGDPMFKQGSGDPIAAPTYGVVVTGAAESVEALARQSGSDAGIREVVPFLLTAVFCNGH</sequence>
<accession>A0A5Q4ZJ21</accession>
<keyword evidence="2" id="KW-1185">Reference proteome</keyword>
<evidence type="ECO:0000313" key="2">
    <source>
        <dbReference type="Proteomes" id="UP000325811"/>
    </source>
</evidence>
<dbReference type="KEGG" id="pdio:PDMSB3_0723.1"/>
<dbReference type="EMBL" id="LR699554">
    <property type="protein sequence ID" value="VVD32021.1"/>
    <property type="molecule type" value="Genomic_DNA"/>
</dbReference>
<gene>
    <name evidence="1" type="ORF">PDMSB3_0723</name>
</gene>
<proteinExistence type="predicted"/>
<reference evidence="1 2" key="1">
    <citation type="submission" date="2019-08" db="EMBL/GenBank/DDBJ databases">
        <authorList>
            <person name="Herpell B J."/>
        </authorList>
    </citation>
    <scope>NUCLEOTIDE SEQUENCE [LARGE SCALE GENOMIC DNA]</scope>
    <source>
        <strain evidence="2">Msb3</strain>
    </source>
</reference>
<name>A0A5Q4ZJ21_9BURK</name>
<protein>
    <submittedName>
        <fullName evidence="1">Uncharacterized protein</fullName>
    </submittedName>
</protein>